<comment type="similarity">
    <text evidence="3 11">Belongs to the peptidase M20B family.</text>
</comment>
<dbReference type="InterPro" id="IPR036264">
    <property type="entry name" value="Bact_exopeptidase_dim_dom"/>
</dbReference>
<dbReference type="CDD" id="cd03892">
    <property type="entry name" value="M20_peptT"/>
    <property type="match status" value="1"/>
</dbReference>
<dbReference type="SUPFAM" id="SSF53187">
    <property type="entry name" value="Zn-dependent exopeptidases"/>
    <property type="match status" value="1"/>
</dbReference>
<comment type="catalytic activity">
    <reaction evidence="1 11">
        <text>Release of the N-terminal residue from a tripeptide.</text>
        <dbReference type="EC" id="3.4.11.4"/>
    </reaction>
</comment>
<comment type="cofactor">
    <cofactor evidence="11 13">
        <name>Zn(2+)</name>
        <dbReference type="ChEBI" id="CHEBI:29105"/>
    </cofactor>
    <text evidence="11 13">Binds 2 Zn(2+) ions per subunit.</text>
</comment>
<dbReference type="InterPro" id="IPR010161">
    <property type="entry name" value="Peptidase_M20B"/>
</dbReference>
<feature type="active site" evidence="11 12">
    <location>
        <position position="111"/>
    </location>
</feature>
<sequence>MNKKLIHRNSFNCSHLDTWCPYYLVEQNEWDMDNLIERFLRYVSFETQSNPANAHCPSTEGQRVLAQQLKEELVELGLSDVTLDDNGYLTARLPSNVSHEVPTIGFIAHMDTAPDASGKDVKPQIVENYQGGDIALGIGDEVLSPIQYPDLNKLHGHNLITTDGTTLLGADNKAGIAEIITAVAYLKANPEIEHGDICIGFTPDEEIGRGANLFDVEKFGAKWAYTIDGGPVGELEYENFNATSADVICHGVNVHPGTAKNKMVNAMNIAAQFQLMMPAEETPECTEGYEGFYHLKSMEPSVARTELGYIIRDFDREGLEHRKAFMQAKVDELNSKLTKGRVELVLTDCYNNMREMVEPHPHIIELAKQAMIECDVKPEIKPIRGGTDGARLSFMGLPCPNIFTGGYNFHGIHEFITIEGMEQAVKVIVKIAENTAKYQQS</sequence>
<evidence type="ECO:0000313" key="15">
    <source>
        <dbReference type="EMBL" id="AJR08709.1"/>
    </source>
</evidence>
<dbReference type="AlphaFoldDB" id="A0A0C5WUI1"/>
<dbReference type="Pfam" id="PF07687">
    <property type="entry name" value="M20_dimer"/>
    <property type="match status" value="1"/>
</dbReference>
<evidence type="ECO:0000256" key="11">
    <source>
        <dbReference type="HAMAP-Rule" id="MF_00550"/>
    </source>
</evidence>
<dbReference type="GO" id="GO:0045148">
    <property type="term" value="F:tripeptide aminopeptidase activity"/>
    <property type="evidence" value="ECO:0007669"/>
    <property type="project" value="UniProtKB-UniRule"/>
</dbReference>
<dbReference type="FunFam" id="3.30.70.360:FF:000002">
    <property type="entry name" value="Peptidase T"/>
    <property type="match status" value="1"/>
</dbReference>
<evidence type="ECO:0000256" key="3">
    <source>
        <dbReference type="ARBA" id="ARBA00009692"/>
    </source>
</evidence>
<keyword evidence="8 11" id="KW-0378">Hydrolase</keyword>
<keyword evidence="16" id="KW-1185">Reference proteome</keyword>
<dbReference type="PROSITE" id="PS00759">
    <property type="entry name" value="ARGE_DAPE_CPG2_2"/>
    <property type="match status" value="1"/>
</dbReference>
<evidence type="ECO:0000256" key="12">
    <source>
        <dbReference type="PIRSR" id="PIRSR037215-1"/>
    </source>
</evidence>
<keyword evidence="7 11" id="KW-0479">Metal-binding</keyword>
<dbReference type="PATRIC" id="fig|658445.3.peg.4022"/>
<dbReference type="HAMAP" id="MF_00550">
    <property type="entry name" value="Aminopeptidase_M20"/>
    <property type="match status" value="1"/>
</dbReference>
<feature type="active site" description="Proton acceptor" evidence="11 12">
    <location>
        <position position="205"/>
    </location>
</feature>
<proteinExistence type="inferred from homology"/>
<comment type="subcellular location">
    <subcellularLocation>
        <location evidence="2 11">Cytoplasm</location>
    </subcellularLocation>
</comment>
<dbReference type="GO" id="GO:0006508">
    <property type="term" value="P:proteolysis"/>
    <property type="evidence" value="ECO:0007669"/>
    <property type="project" value="UniProtKB-UniRule"/>
</dbReference>
<dbReference type="GO" id="GO:0043171">
    <property type="term" value="P:peptide catabolic process"/>
    <property type="evidence" value="ECO:0007669"/>
    <property type="project" value="UniProtKB-UniRule"/>
</dbReference>
<comment type="function">
    <text evidence="11">Cleaves the N-terminal amino acid of tripeptides.</text>
</comment>
<dbReference type="GO" id="GO:0005829">
    <property type="term" value="C:cytosol"/>
    <property type="evidence" value="ECO:0007669"/>
    <property type="project" value="TreeGrafter"/>
</dbReference>
<dbReference type="PANTHER" id="PTHR42994:SF1">
    <property type="entry name" value="PEPTIDASE T"/>
    <property type="match status" value="1"/>
</dbReference>
<evidence type="ECO:0000256" key="4">
    <source>
        <dbReference type="ARBA" id="ARBA00022438"/>
    </source>
</evidence>
<evidence type="ECO:0000256" key="2">
    <source>
        <dbReference type="ARBA" id="ARBA00004496"/>
    </source>
</evidence>
<keyword evidence="10 11" id="KW-0482">Metalloprotease</keyword>
<dbReference type="InterPro" id="IPR002933">
    <property type="entry name" value="Peptidase_M20"/>
</dbReference>
<dbReference type="SUPFAM" id="SSF55031">
    <property type="entry name" value="Bacterial exopeptidase dimerisation domain"/>
    <property type="match status" value="1"/>
</dbReference>
<dbReference type="STRING" id="658445.H744_2c2045"/>
<evidence type="ECO:0000256" key="13">
    <source>
        <dbReference type="PIRSR" id="PIRSR037215-2"/>
    </source>
</evidence>
<evidence type="ECO:0000256" key="1">
    <source>
        <dbReference type="ARBA" id="ARBA00000870"/>
    </source>
</evidence>
<feature type="binding site" evidence="11 13">
    <location>
        <position position="206"/>
    </location>
    <ligand>
        <name>Zn(2+)</name>
        <dbReference type="ChEBI" id="CHEBI:29105"/>
        <label>2</label>
    </ligand>
</feature>
<evidence type="ECO:0000256" key="6">
    <source>
        <dbReference type="ARBA" id="ARBA00022670"/>
    </source>
</evidence>
<dbReference type="NCBIfam" id="NF003976">
    <property type="entry name" value="PRK05469.1"/>
    <property type="match status" value="1"/>
</dbReference>
<dbReference type="Proteomes" id="UP000032303">
    <property type="component" value="Chromosome 2"/>
</dbReference>
<feature type="binding site" evidence="11 13">
    <location>
        <position position="171"/>
    </location>
    <ligand>
        <name>Zn(2+)</name>
        <dbReference type="ChEBI" id="CHEBI:29105"/>
        <label>2</label>
    </ligand>
</feature>
<evidence type="ECO:0000256" key="7">
    <source>
        <dbReference type="ARBA" id="ARBA00022723"/>
    </source>
</evidence>
<dbReference type="Pfam" id="PF01546">
    <property type="entry name" value="Peptidase_M20"/>
    <property type="match status" value="1"/>
</dbReference>
<dbReference type="InterPro" id="IPR011650">
    <property type="entry name" value="Peptidase_M20_dimer"/>
</dbReference>
<dbReference type="Gene3D" id="3.40.630.10">
    <property type="entry name" value="Zn peptidases"/>
    <property type="match status" value="1"/>
</dbReference>
<keyword evidence="5 11" id="KW-0963">Cytoplasm</keyword>
<evidence type="ECO:0000259" key="14">
    <source>
        <dbReference type="Pfam" id="PF07687"/>
    </source>
</evidence>
<reference evidence="15 16" key="1">
    <citation type="submission" date="2013-05" db="EMBL/GenBank/DDBJ databases">
        <title>Complete genome sequence of the lipase-producing bacterium Photobacterium gaetbulicola Gung47.</title>
        <authorList>
            <person name="Kim Y.-O."/>
        </authorList>
    </citation>
    <scope>NUCLEOTIDE SEQUENCE [LARGE SCALE GENOMIC DNA]</scope>
    <source>
        <strain evidence="15 16">Gung47</strain>
    </source>
</reference>
<dbReference type="KEGG" id="pgb:H744_2c2045"/>
<dbReference type="PROSITE" id="PS00758">
    <property type="entry name" value="ARGE_DAPE_CPG2_1"/>
    <property type="match status" value="1"/>
</dbReference>
<gene>
    <name evidence="11" type="primary">pepT</name>
    <name evidence="15" type="ORF">H744_2c2045</name>
</gene>
<evidence type="ECO:0000256" key="5">
    <source>
        <dbReference type="ARBA" id="ARBA00022490"/>
    </source>
</evidence>
<dbReference type="PANTHER" id="PTHR42994">
    <property type="entry name" value="PEPTIDASE T"/>
    <property type="match status" value="1"/>
</dbReference>
<evidence type="ECO:0000256" key="8">
    <source>
        <dbReference type="ARBA" id="ARBA00022801"/>
    </source>
</evidence>
<organism evidence="15 16">
    <name type="scientific">Photobacterium gaetbulicola Gung47</name>
    <dbReference type="NCBI Taxonomy" id="658445"/>
    <lineage>
        <taxon>Bacteria</taxon>
        <taxon>Pseudomonadati</taxon>
        <taxon>Pseudomonadota</taxon>
        <taxon>Gammaproteobacteria</taxon>
        <taxon>Vibrionales</taxon>
        <taxon>Vibrionaceae</taxon>
        <taxon>Photobacterium</taxon>
    </lineage>
</organism>
<evidence type="ECO:0000256" key="10">
    <source>
        <dbReference type="ARBA" id="ARBA00023049"/>
    </source>
</evidence>
<feature type="binding site" evidence="11 13">
    <location>
        <position position="109"/>
    </location>
    <ligand>
        <name>Zn(2+)</name>
        <dbReference type="ChEBI" id="CHEBI:29105"/>
        <label>1</label>
    </ligand>
</feature>
<keyword evidence="6 11" id="KW-0645">Protease</keyword>
<dbReference type="MEROPS" id="M20.003"/>
<dbReference type="HOGENOM" id="CLU_053676_0_0_6"/>
<dbReference type="InterPro" id="IPR001261">
    <property type="entry name" value="ArgE/DapE_CS"/>
</dbReference>
<dbReference type="PIRSF" id="PIRSF037215">
    <property type="entry name" value="Peptidase_M20B"/>
    <property type="match status" value="1"/>
</dbReference>
<dbReference type="EMBL" id="CP005974">
    <property type="protein sequence ID" value="AJR08709.1"/>
    <property type="molecule type" value="Genomic_DNA"/>
</dbReference>
<feature type="binding site" evidence="11 13">
    <location>
        <position position="171"/>
    </location>
    <ligand>
        <name>Zn(2+)</name>
        <dbReference type="ChEBI" id="CHEBI:29105"/>
        <label>1</label>
    </ligand>
</feature>
<dbReference type="NCBIfam" id="NF009920">
    <property type="entry name" value="PRK13381.1"/>
    <property type="match status" value="1"/>
</dbReference>
<feature type="binding site" evidence="11 13">
    <location>
        <position position="410"/>
    </location>
    <ligand>
        <name>Zn(2+)</name>
        <dbReference type="ChEBI" id="CHEBI:29105"/>
        <label>2</label>
    </ligand>
</feature>
<dbReference type="GO" id="GO:0008270">
    <property type="term" value="F:zinc ion binding"/>
    <property type="evidence" value="ECO:0007669"/>
    <property type="project" value="UniProtKB-UniRule"/>
</dbReference>
<dbReference type="Gene3D" id="3.30.70.360">
    <property type="match status" value="1"/>
</dbReference>
<keyword evidence="4 11" id="KW-0031">Aminopeptidase</keyword>
<dbReference type="GO" id="GO:0008237">
    <property type="term" value="F:metallopeptidase activity"/>
    <property type="evidence" value="ECO:0007669"/>
    <property type="project" value="UniProtKB-KW"/>
</dbReference>
<protein>
    <recommendedName>
        <fullName evidence="11">Peptidase T</fullName>
        <ecNumber evidence="11">3.4.11.4</ecNumber>
    </recommendedName>
    <alternativeName>
        <fullName evidence="11">Aminotripeptidase</fullName>
        <shortName evidence="11">Tripeptidase</shortName>
    </alternativeName>
    <alternativeName>
        <fullName evidence="11">Tripeptide aminopeptidase</fullName>
    </alternativeName>
</protein>
<evidence type="ECO:0000256" key="9">
    <source>
        <dbReference type="ARBA" id="ARBA00022833"/>
    </source>
</evidence>
<accession>A0A0C5WUI1</accession>
<dbReference type="EC" id="3.4.11.4" evidence="11"/>
<dbReference type="NCBIfam" id="TIGR01882">
    <property type="entry name" value="peptidase-T"/>
    <property type="match status" value="1"/>
</dbReference>
<feature type="domain" description="Peptidase M20 dimerisation" evidence="14">
    <location>
        <begin position="237"/>
        <end position="337"/>
    </location>
</feature>
<keyword evidence="9 11" id="KW-0862">Zinc</keyword>
<name>A0A0C5WUI1_9GAMM</name>
<feature type="binding site" evidence="11 13">
    <location>
        <position position="228"/>
    </location>
    <ligand>
        <name>Zn(2+)</name>
        <dbReference type="ChEBI" id="CHEBI:29105"/>
        <label>1</label>
    </ligand>
</feature>
<evidence type="ECO:0000313" key="16">
    <source>
        <dbReference type="Proteomes" id="UP000032303"/>
    </source>
</evidence>